<dbReference type="InterPro" id="IPR019752">
    <property type="entry name" value="Pyrv/ketoisovalerate_OxRed_cat"/>
</dbReference>
<evidence type="ECO:0000259" key="4">
    <source>
        <dbReference type="Pfam" id="PF20169"/>
    </source>
</evidence>
<dbReference type="InterPro" id="IPR002869">
    <property type="entry name" value="Pyrv_flavodox_OxRed_cen"/>
</dbReference>
<dbReference type="GO" id="GO:0016903">
    <property type="term" value="F:oxidoreductase activity, acting on the aldehyde or oxo group of donors"/>
    <property type="evidence" value="ECO:0007669"/>
    <property type="project" value="InterPro"/>
</dbReference>
<dbReference type="InterPro" id="IPR046667">
    <property type="entry name" value="DUF6537"/>
</dbReference>
<evidence type="ECO:0000256" key="2">
    <source>
        <dbReference type="SAM" id="MobiDB-lite"/>
    </source>
</evidence>
<protein>
    <submittedName>
        <fullName evidence="5">Indolepyruvate ferredoxin oxidoreductase beta subunit</fullName>
    </submittedName>
</protein>
<evidence type="ECO:0000256" key="1">
    <source>
        <dbReference type="ARBA" id="ARBA00023002"/>
    </source>
</evidence>
<dbReference type="Pfam" id="PF01558">
    <property type="entry name" value="POR"/>
    <property type="match status" value="1"/>
</dbReference>
<comment type="caution">
    <text evidence="5">The sequence shown here is derived from an EMBL/GenBank/DDBJ whole genome shotgun (WGS) entry which is preliminary data.</text>
</comment>
<sequence>MNAVMPLTPVGPATFDRPLSIAILAMGGQGGGVLTDWIVAAAEHAGWIAQSTSVPGVAQRTGATIYYVEMLPPRDGRHPVLSLMPTPGDVDVVAAAEFMEAGRAMLRGFITPDRTTLIASTHRSLAVSEKGKPGDGIASSEPVFEASDFAARHAIQFDMQALAERNGSVISAVMFGALAGSGVLPFPRETFEAAIREGGKGVEPSLRAFGAGFERASRPAETAPAPDAEAPPPVPTSVGVPQLDGLLVRIHGEFPETLRPMLFAGVKRLTDYQDVAYAGEYLDRMRDLLALDRRQGGEAAGHAFTDAAAKYLAVAMAYDDVIRVADLKTRASRFERIDKEIGKRDDQLLYMTEFMHPRMEEVIGTMPKGLGLWFERKPGLVRLLDRAVNRGRRVKTGHVGWFLSLNCVAALRPARRLLLRHAREMQHIEAWLALATRTAEQDYALAVEVLHCRRLVKGYSDTHARGEAKFDHVLAAVPSLLGKPDSAGWLRRLRTAALADEAGEALAGALMTLEHAFEA</sequence>
<accession>A0A2V3UK38</accession>
<dbReference type="EMBL" id="QJJK01000001">
    <property type="protein sequence ID" value="PXW64664.1"/>
    <property type="molecule type" value="Genomic_DNA"/>
</dbReference>
<feature type="domain" description="DUF6537" evidence="4">
    <location>
        <begin position="259"/>
        <end position="475"/>
    </location>
</feature>
<evidence type="ECO:0000313" key="5">
    <source>
        <dbReference type="EMBL" id="PXW64664.1"/>
    </source>
</evidence>
<dbReference type="Gene3D" id="3.40.920.10">
    <property type="entry name" value="Pyruvate-ferredoxin oxidoreductase, PFOR, domain III"/>
    <property type="match status" value="1"/>
</dbReference>
<evidence type="ECO:0000259" key="3">
    <source>
        <dbReference type="Pfam" id="PF01558"/>
    </source>
</evidence>
<name>A0A2V3UK38_9HYPH</name>
<gene>
    <name evidence="5" type="ORF">C7450_101423</name>
</gene>
<dbReference type="Pfam" id="PF20169">
    <property type="entry name" value="DUF6537"/>
    <property type="match status" value="1"/>
</dbReference>
<feature type="compositionally biased region" description="Low complexity" evidence="2">
    <location>
        <begin position="219"/>
        <end position="228"/>
    </location>
</feature>
<feature type="domain" description="Pyruvate/ketoisovalerate oxidoreductase catalytic" evidence="3">
    <location>
        <begin position="27"/>
        <end position="214"/>
    </location>
</feature>
<dbReference type="NCBIfam" id="NF006179">
    <property type="entry name" value="PRK08312.1"/>
    <property type="match status" value="1"/>
</dbReference>
<keyword evidence="1" id="KW-0560">Oxidoreductase</keyword>
<proteinExistence type="predicted"/>
<dbReference type="PANTHER" id="PTHR43854">
    <property type="entry name" value="INDOLEPYRUVATE OXIDOREDUCTASE SUBUNIT IORB"/>
    <property type="match status" value="1"/>
</dbReference>
<dbReference type="AlphaFoldDB" id="A0A2V3UK38"/>
<evidence type="ECO:0000313" key="6">
    <source>
        <dbReference type="Proteomes" id="UP000248021"/>
    </source>
</evidence>
<organism evidence="5 6">
    <name type="scientific">Chelatococcus asaccharovorans</name>
    <dbReference type="NCBI Taxonomy" id="28210"/>
    <lineage>
        <taxon>Bacteria</taxon>
        <taxon>Pseudomonadati</taxon>
        <taxon>Pseudomonadota</taxon>
        <taxon>Alphaproteobacteria</taxon>
        <taxon>Hyphomicrobiales</taxon>
        <taxon>Chelatococcaceae</taxon>
        <taxon>Chelatococcus</taxon>
    </lineage>
</organism>
<dbReference type="PANTHER" id="PTHR43854:SF1">
    <property type="entry name" value="INDOLEPYRUVATE OXIDOREDUCTASE SUBUNIT IORB"/>
    <property type="match status" value="1"/>
</dbReference>
<feature type="region of interest" description="Disordered" evidence="2">
    <location>
        <begin position="216"/>
        <end position="236"/>
    </location>
</feature>
<keyword evidence="6" id="KW-1185">Reference proteome</keyword>
<dbReference type="SUPFAM" id="SSF53323">
    <property type="entry name" value="Pyruvate-ferredoxin oxidoreductase, PFOR, domain III"/>
    <property type="match status" value="1"/>
</dbReference>
<keyword evidence="5" id="KW-0670">Pyruvate</keyword>
<dbReference type="InterPro" id="IPR052198">
    <property type="entry name" value="IorB_Oxidoreductase"/>
</dbReference>
<reference evidence="5 6" key="1">
    <citation type="submission" date="2018-05" db="EMBL/GenBank/DDBJ databases">
        <title>Genomic Encyclopedia of Type Strains, Phase IV (KMG-IV): sequencing the most valuable type-strain genomes for metagenomic binning, comparative biology and taxonomic classification.</title>
        <authorList>
            <person name="Goeker M."/>
        </authorList>
    </citation>
    <scope>NUCLEOTIDE SEQUENCE [LARGE SCALE GENOMIC DNA]</scope>
    <source>
        <strain evidence="5 6">DSM 6462</strain>
    </source>
</reference>
<dbReference type="Proteomes" id="UP000248021">
    <property type="component" value="Unassembled WGS sequence"/>
</dbReference>